<feature type="domain" description="NAD(P)-binding" evidence="1">
    <location>
        <begin position="55"/>
        <end position="156"/>
    </location>
</feature>
<organism evidence="2 3">
    <name type="scientific">Shigella dysenteriae</name>
    <dbReference type="NCBI Taxonomy" id="622"/>
    <lineage>
        <taxon>Bacteria</taxon>
        <taxon>Pseudomonadati</taxon>
        <taxon>Pseudomonadota</taxon>
        <taxon>Gammaproteobacteria</taxon>
        <taxon>Enterobacterales</taxon>
        <taxon>Enterobacteriaceae</taxon>
        <taxon>Shigella</taxon>
    </lineage>
</organism>
<gene>
    <name evidence="2" type="ORF">NCTC4837_03686</name>
</gene>
<evidence type="ECO:0000313" key="3">
    <source>
        <dbReference type="Proteomes" id="UP000251082"/>
    </source>
</evidence>
<dbReference type="InterPro" id="IPR016040">
    <property type="entry name" value="NAD(P)-bd_dom"/>
</dbReference>
<dbReference type="Gene3D" id="3.40.50.720">
    <property type="entry name" value="NAD(P)-binding Rossmann-like Domain"/>
    <property type="match status" value="1"/>
</dbReference>
<dbReference type="EMBL" id="UAUQ01000013">
    <property type="protein sequence ID" value="SPZ78978.1"/>
    <property type="molecule type" value="Genomic_DNA"/>
</dbReference>
<evidence type="ECO:0000259" key="1">
    <source>
        <dbReference type="Pfam" id="PF13460"/>
    </source>
</evidence>
<proteinExistence type="predicted"/>
<sequence>MAVTAAKSVMAFRVLTMAVDLCRLTTRTMNVNAGHERTSKARIIHQIQLIRGITVYANLTEEDLDIQANSVIAAMKACDVKRLIFVLSLGIYDEVPGKFGEWNNAVIGEPLKPFRRAADAIEASGLEYTILRPAWLTDEDIIDYELTSRNEPFGDASN</sequence>
<name>A0A2X2IA67_SHIDY</name>
<accession>A0A2X2IA67</accession>
<reference evidence="2 3" key="1">
    <citation type="submission" date="2018-06" db="EMBL/GenBank/DDBJ databases">
        <authorList>
            <consortium name="Pathogen Informatics"/>
            <person name="Doyle S."/>
        </authorList>
    </citation>
    <scope>NUCLEOTIDE SEQUENCE [LARGE SCALE GENOMIC DNA]</scope>
    <source>
        <strain evidence="2 3">NCTC4837</strain>
    </source>
</reference>
<dbReference type="Pfam" id="PF13460">
    <property type="entry name" value="NAD_binding_10"/>
    <property type="match status" value="1"/>
</dbReference>
<evidence type="ECO:0000313" key="2">
    <source>
        <dbReference type="EMBL" id="SPZ78978.1"/>
    </source>
</evidence>
<dbReference type="Proteomes" id="UP000251082">
    <property type="component" value="Unassembled WGS sequence"/>
</dbReference>
<dbReference type="AlphaFoldDB" id="A0A2X2IA67"/>
<dbReference type="SUPFAM" id="SSF51735">
    <property type="entry name" value="NAD(P)-binding Rossmann-fold domains"/>
    <property type="match status" value="1"/>
</dbReference>
<dbReference type="InterPro" id="IPR036291">
    <property type="entry name" value="NAD(P)-bd_dom_sf"/>
</dbReference>
<protein>
    <submittedName>
        <fullName evidence="2">Putative NAD-dependent epimerase/dehydratase</fullName>
    </submittedName>
</protein>